<evidence type="ECO:0008006" key="10">
    <source>
        <dbReference type="Google" id="ProtNLM"/>
    </source>
</evidence>
<dbReference type="PANTHER" id="PTHR37937:SF1">
    <property type="entry name" value="CONJUGATIVE TRANSFER: DNA TRANSPORT"/>
    <property type="match status" value="1"/>
</dbReference>
<evidence type="ECO:0000313" key="8">
    <source>
        <dbReference type="EMBL" id="RDB78779.1"/>
    </source>
</evidence>
<dbReference type="GO" id="GO:0005886">
    <property type="term" value="C:plasma membrane"/>
    <property type="evidence" value="ECO:0007669"/>
    <property type="project" value="UniProtKB-SubCell"/>
</dbReference>
<reference evidence="8 9" key="1">
    <citation type="journal article" date="2018" name="Elife">
        <title>Discovery and characterization of a prevalent human gut bacterial enzyme sufficient for the inactivation of a family of plant toxins.</title>
        <authorList>
            <person name="Koppel N."/>
            <person name="Bisanz J.E."/>
            <person name="Pandelia M.E."/>
            <person name="Turnbaugh P.J."/>
            <person name="Balskus E.P."/>
        </authorList>
    </citation>
    <scope>NUCLEOTIDE SEQUENCE [LARGE SCALE GENOMIC DNA]</scope>
    <source>
        <strain evidence="8 9">MR1 #12</strain>
    </source>
</reference>
<dbReference type="InterPro" id="IPR027417">
    <property type="entry name" value="P-loop_NTPase"/>
</dbReference>
<sequence>MRATPPAALAAVAAASALAFAAGDSYAACLASLEGAWAENLAPALAALPAYVAAHGPVSPGRGPLLAGTVCAVAVWLAWSRAVLAGGNFRQGEEHGSARWLPPVEAARRFSDTRDPDNNIILTRRVGLAVDQSRLKREWRRAKNILVIGGTGSGKTFSYVMPNALQANQDFLITDTKGTLSRDLGGMFAAHGYEVVVFSTKDPSRSARYNTLAYLRTPVDVIEWVQAFISVTNGEDAKAEEAFWTNTTVLLLLS</sequence>
<feature type="signal peptide" evidence="7">
    <location>
        <begin position="1"/>
        <end position="21"/>
    </location>
</feature>
<evidence type="ECO:0000256" key="4">
    <source>
        <dbReference type="ARBA" id="ARBA00022692"/>
    </source>
</evidence>
<name>A0A369MTG1_EGGLN</name>
<organism evidence="8 9">
    <name type="scientific">Eggerthella lenta</name>
    <name type="common">Eubacterium lentum</name>
    <dbReference type="NCBI Taxonomy" id="84112"/>
    <lineage>
        <taxon>Bacteria</taxon>
        <taxon>Bacillati</taxon>
        <taxon>Actinomycetota</taxon>
        <taxon>Coriobacteriia</taxon>
        <taxon>Eggerthellales</taxon>
        <taxon>Eggerthellaceae</taxon>
        <taxon>Eggerthella</taxon>
    </lineage>
</organism>
<dbReference type="CDD" id="cd01127">
    <property type="entry name" value="TrwB_TraG_TraD_VirD4"/>
    <property type="match status" value="1"/>
</dbReference>
<comment type="subcellular location">
    <subcellularLocation>
        <location evidence="1">Cell membrane</location>
        <topology evidence="1">Multi-pass membrane protein</topology>
    </subcellularLocation>
</comment>
<proteinExistence type="inferred from homology"/>
<evidence type="ECO:0000256" key="6">
    <source>
        <dbReference type="ARBA" id="ARBA00023136"/>
    </source>
</evidence>
<dbReference type="RefSeq" id="WP_114516536.1">
    <property type="nucleotide sequence ID" value="NZ_CP089333.1"/>
</dbReference>
<keyword evidence="4" id="KW-0812">Transmembrane</keyword>
<dbReference type="Proteomes" id="UP000253752">
    <property type="component" value="Unassembled WGS sequence"/>
</dbReference>
<accession>A0A369MTG1</accession>
<keyword evidence="3" id="KW-1003">Cell membrane</keyword>
<keyword evidence="5" id="KW-1133">Transmembrane helix</keyword>
<keyword evidence="6" id="KW-0472">Membrane</keyword>
<dbReference type="EMBL" id="PPTX01000014">
    <property type="protein sequence ID" value="RDB78779.1"/>
    <property type="molecule type" value="Genomic_DNA"/>
</dbReference>
<keyword evidence="7" id="KW-0732">Signal</keyword>
<dbReference type="PANTHER" id="PTHR37937">
    <property type="entry name" value="CONJUGATIVE TRANSFER: DNA TRANSPORT"/>
    <property type="match status" value="1"/>
</dbReference>
<protein>
    <recommendedName>
        <fullName evidence="10">Conjugal transfer protein TraG</fullName>
    </recommendedName>
</protein>
<evidence type="ECO:0000256" key="5">
    <source>
        <dbReference type="ARBA" id="ARBA00022989"/>
    </source>
</evidence>
<dbReference type="AlphaFoldDB" id="A0A369MTG1"/>
<evidence type="ECO:0000256" key="7">
    <source>
        <dbReference type="SAM" id="SignalP"/>
    </source>
</evidence>
<evidence type="ECO:0000313" key="9">
    <source>
        <dbReference type="Proteomes" id="UP000253752"/>
    </source>
</evidence>
<evidence type="ECO:0000256" key="2">
    <source>
        <dbReference type="ARBA" id="ARBA00008806"/>
    </source>
</evidence>
<comment type="similarity">
    <text evidence="2">Belongs to the VirD4/TraG family.</text>
</comment>
<evidence type="ECO:0000256" key="3">
    <source>
        <dbReference type="ARBA" id="ARBA00022475"/>
    </source>
</evidence>
<dbReference type="Gene3D" id="3.40.50.300">
    <property type="entry name" value="P-loop containing nucleotide triphosphate hydrolases"/>
    <property type="match status" value="1"/>
</dbReference>
<dbReference type="InterPro" id="IPR003688">
    <property type="entry name" value="TraG/VirD4"/>
</dbReference>
<dbReference type="InterPro" id="IPR051539">
    <property type="entry name" value="T4SS-coupling_protein"/>
</dbReference>
<comment type="caution">
    <text evidence="8">The sequence shown here is derived from an EMBL/GenBank/DDBJ whole genome shotgun (WGS) entry which is preliminary data.</text>
</comment>
<dbReference type="SUPFAM" id="SSF52540">
    <property type="entry name" value="P-loop containing nucleoside triphosphate hydrolases"/>
    <property type="match status" value="1"/>
</dbReference>
<dbReference type="Pfam" id="PF02534">
    <property type="entry name" value="T4SS-DNA_transf"/>
    <property type="match status" value="1"/>
</dbReference>
<feature type="chain" id="PRO_5039561523" description="Conjugal transfer protein TraG" evidence="7">
    <location>
        <begin position="22"/>
        <end position="254"/>
    </location>
</feature>
<gene>
    <name evidence="8" type="ORF">C1872_09870</name>
</gene>
<evidence type="ECO:0000256" key="1">
    <source>
        <dbReference type="ARBA" id="ARBA00004651"/>
    </source>
</evidence>